<dbReference type="AlphaFoldDB" id="A0A382CLN2"/>
<dbReference type="GO" id="GO:0005886">
    <property type="term" value="C:plasma membrane"/>
    <property type="evidence" value="ECO:0007669"/>
    <property type="project" value="UniProtKB-SubCell"/>
</dbReference>
<feature type="non-terminal residue" evidence="8">
    <location>
        <position position="226"/>
    </location>
</feature>
<evidence type="ECO:0000256" key="5">
    <source>
        <dbReference type="ARBA" id="ARBA00023136"/>
    </source>
</evidence>
<evidence type="ECO:0000256" key="1">
    <source>
        <dbReference type="ARBA" id="ARBA00004651"/>
    </source>
</evidence>
<keyword evidence="4 6" id="KW-1133">Transmembrane helix</keyword>
<evidence type="ECO:0000313" key="8">
    <source>
        <dbReference type="EMBL" id="SVB26541.1"/>
    </source>
</evidence>
<evidence type="ECO:0000256" key="6">
    <source>
        <dbReference type="SAM" id="Phobius"/>
    </source>
</evidence>
<organism evidence="8">
    <name type="scientific">marine metagenome</name>
    <dbReference type="NCBI Taxonomy" id="408172"/>
    <lineage>
        <taxon>unclassified sequences</taxon>
        <taxon>metagenomes</taxon>
        <taxon>ecological metagenomes</taxon>
    </lineage>
</organism>
<evidence type="ECO:0000256" key="3">
    <source>
        <dbReference type="ARBA" id="ARBA00022692"/>
    </source>
</evidence>
<feature type="domain" description="MotA/TolQ/ExbB proton channel" evidence="7">
    <location>
        <begin position="149"/>
        <end position="224"/>
    </location>
</feature>
<accession>A0A382CLN2</accession>
<proteinExistence type="predicted"/>
<sequence>MMFDEQLYLIAYNDFAGQAIDEALWIKAMTLAGGDKQRAKWHYIELRVDQMLRDPSLRKSVQRKINPSSTSGAYMIWISFIIAFGLIGIATSFDFMNMEFNLINLSYFIDIPSLLIIVVPSIFFSISATSWKSYWHSWSYPFLWRKQVEEDDANSAARCLKVKGDAGFVMGLIGTVIGVIIMIRDISVYAETQDLLNAVSVASITLFYGLLYKLFCYIAEQRVRNL</sequence>
<feature type="transmembrane region" description="Helical" evidence="6">
    <location>
        <begin position="166"/>
        <end position="183"/>
    </location>
</feature>
<feature type="transmembrane region" description="Helical" evidence="6">
    <location>
        <begin position="195"/>
        <end position="215"/>
    </location>
</feature>
<evidence type="ECO:0000259" key="7">
    <source>
        <dbReference type="Pfam" id="PF01618"/>
    </source>
</evidence>
<feature type="transmembrane region" description="Helical" evidence="6">
    <location>
        <begin position="105"/>
        <end position="126"/>
    </location>
</feature>
<protein>
    <recommendedName>
        <fullName evidence="7">MotA/TolQ/ExbB proton channel domain-containing protein</fullName>
    </recommendedName>
</protein>
<dbReference type="EMBL" id="UINC01034933">
    <property type="protein sequence ID" value="SVB26541.1"/>
    <property type="molecule type" value="Genomic_DNA"/>
</dbReference>
<keyword evidence="3 6" id="KW-0812">Transmembrane</keyword>
<dbReference type="InterPro" id="IPR002898">
    <property type="entry name" value="MotA_ExbB_proton_chnl"/>
</dbReference>
<reference evidence="8" key="1">
    <citation type="submission" date="2018-05" db="EMBL/GenBank/DDBJ databases">
        <authorList>
            <person name="Lanie J.A."/>
            <person name="Ng W.-L."/>
            <person name="Kazmierczak K.M."/>
            <person name="Andrzejewski T.M."/>
            <person name="Davidsen T.M."/>
            <person name="Wayne K.J."/>
            <person name="Tettelin H."/>
            <person name="Glass J.I."/>
            <person name="Rusch D."/>
            <person name="Podicherti R."/>
            <person name="Tsui H.-C.T."/>
            <person name="Winkler M.E."/>
        </authorList>
    </citation>
    <scope>NUCLEOTIDE SEQUENCE</scope>
</reference>
<name>A0A382CLN2_9ZZZZ</name>
<gene>
    <name evidence="8" type="ORF">METZ01_LOCUS179395</name>
</gene>
<keyword evidence="2" id="KW-1003">Cell membrane</keyword>
<comment type="subcellular location">
    <subcellularLocation>
        <location evidence="1">Cell membrane</location>
        <topology evidence="1">Multi-pass membrane protein</topology>
    </subcellularLocation>
</comment>
<dbReference type="Pfam" id="PF01618">
    <property type="entry name" value="MotA_ExbB"/>
    <property type="match status" value="1"/>
</dbReference>
<evidence type="ECO:0000256" key="2">
    <source>
        <dbReference type="ARBA" id="ARBA00022475"/>
    </source>
</evidence>
<keyword evidence="5 6" id="KW-0472">Membrane</keyword>
<evidence type="ECO:0000256" key="4">
    <source>
        <dbReference type="ARBA" id="ARBA00022989"/>
    </source>
</evidence>
<feature type="transmembrane region" description="Helical" evidence="6">
    <location>
        <begin position="72"/>
        <end position="93"/>
    </location>
</feature>